<keyword evidence="8" id="KW-1185">Reference proteome</keyword>
<keyword evidence="3" id="KW-0813">Transport</keyword>
<dbReference type="OrthoDB" id="7239472at2"/>
<dbReference type="NCBIfam" id="NF037995">
    <property type="entry name" value="TRAP_S1"/>
    <property type="match status" value="1"/>
</dbReference>
<evidence type="ECO:0000256" key="1">
    <source>
        <dbReference type="ARBA" id="ARBA00004418"/>
    </source>
</evidence>
<feature type="chain" id="PRO_5002659660" evidence="6">
    <location>
        <begin position="24"/>
        <end position="378"/>
    </location>
</feature>
<evidence type="ECO:0000313" key="7">
    <source>
        <dbReference type="EMBL" id="EAQ02115.1"/>
    </source>
</evidence>
<dbReference type="HOGENOM" id="CLU_060692_0_0_5"/>
<evidence type="ECO:0000256" key="4">
    <source>
        <dbReference type="ARBA" id="ARBA00022729"/>
    </source>
</evidence>
<dbReference type="EMBL" id="AAMO01000009">
    <property type="protein sequence ID" value="EAQ02115.1"/>
    <property type="molecule type" value="Genomic_DNA"/>
</dbReference>
<name>A3U1D2_PSEBH</name>
<sequence length="378" mass="41477">MNHLLGTALVGAAALAMANSAAATELRFASGWPPNSAPTAMVESFAERVEEISGGDVTMKVYPLSLLNFAEINAGVRDGIADLAVNITAYFPSEYPNFNMLNEYSEIVELDEFAGDRSQLAYAGAMMEYIMLNCADCRAEVEEQNQIYLGAFASTTYALQCMTPLETAADLKGKRIRVAGAYWSRWAEHFGAVPVSMSVNETLEGLNQGVVDCNAGNTADFVNFGIVDIVDHLYLGLPGALYVAPVTMNKDSWSALTDDDRADLLRANTRLMADIIWVYIDEAREGRERALEKGSTYGLASDELIEMNREFVQQDMQAIASIYRDRFGIQTGEAAAEKLTELMRKWTDLTKGAENAEELAEVYWTEVASKVDVSSYGQ</sequence>
<evidence type="ECO:0000256" key="3">
    <source>
        <dbReference type="ARBA" id="ARBA00022448"/>
    </source>
</evidence>
<dbReference type="PANTHER" id="PTHR33376">
    <property type="match status" value="1"/>
</dbReference>
<dbReference type="Gene3D" id="3.40.190.170">
    <property type="entry name" value="Bacterial extracellular solute-binding protein, family 7"/>
    <property type="match status" value="1"/>
</dbReference>
<comment type="subcellular location">
    <subcellularLocation>
        <location evidence="1">Periplasm</location>
    </subcellularLocation>
</comment>
<evidence type="ECO:0000313" key="8">
    <source>
        <dbReference type="Proteomes" id="UP000004318"/>
    </source>
</evidence>
<keyword evidence="5" id="KW-0574">Periplasm</keyword>
<dbReference type="GO" id="GO:0055085">
    <property type="term" value="P:transmembrane transport"/>
    <property type="evidence" value="ECO:0007669"/>
    <property type="project" value="InterPro"/>
</dbReference>
<dbReference type="Proteomes" id="UP000004318">
    <property type="component" value="Unassembled WGS sequence"/>
</dbReference>
<reference evidence="7 8" key="1">
    <citation type="journal article" date="2010" name="J. Bacteriol.">
        <title>Genome sequences of Oceanicola granulosus HTCC2516(T) and Oceanicola batsensis HTCC2597(TDelta).</title>
        <authorList>
            <person name="Thrash J.C."/>
            <person name="Cho J.C."/>
            <person name="Vergin K.L."/>
            <person name="Giovannoni S.J."/>
        </authorList>
    </citation>
    <scope>NUCLEOTIDE SEQUENCE [LARGE SCALE GENOMIC DNA]</scope>
    <source>
        <strain evidence="8">ATCC BAA-863 / DSM 15984 / KCTC 12145 / HTCC2597</strain>
    </source>
</reference>
<proteinExistence type="inferred from homology"/>
<dbReference type="PANTHER" id="PTHR33376:SF7">
    <property type="entry name" value="C4-DICARBOXYLATE-BINDING PROTEIN DCTB"/>
    <property type="match status" value="1"/>
</dbReference>
<evidence type="ECO:0000256" key="5">
    <source>
        <dbReference type="ARBA" id="ARBA00022764"/>
    </source>
</evidence>
<organism evidence="7 8">
    <name type="scientific">Pseudooceanicola batsensis (strain ATCC BAA-863 / DSM 15984 / KCTC 12145 / HTCC2597)</name>
    <name type="common">Oceanicola batsensis</name>
    <dbReference type="NCBI Taxonomy" id="252305"/>
    <lineage>
        <taxon>Bacteria</taxon>
        <taxon>Pseudomonadati</taxon>
        <taxon>Pseudomonadota</taxon>
        <taxon>Alphaproteobacteria</taxon>
        <taxon>Rhodobacterales</taxon>
        <taxon>Paracoccaceae</taxon>
        <taxon>Pseudooceanicola</taxon>
    </lineage>
</organism>
<evidence type="ECO:0000256" key="6">
    <source>
        <dbReference type="SAM" id="SignalP"/>
    </source>
</evidence>
<dbReference type="CDD" id="cd13666">
    <property type="entry name" value="PBP2_TRAP_DctP_like_1"/>
    <property type="match status" value="1"/>
</dbReference>
<dbReference type="InterPro" id="IPR018389">
    <property type="entry name" value="DctP_fam"/>
</dbReference>
<evidence type="ECO:0000256" key="2">
    <source>
        <dbReference type="ARBA" id="ARBA00009023"/>
    </source>
</evidence>
<keyword evidence="4 6" id="KW-0732">Signal</keyword>
<dbReference type="GO" id="GO:0042597">
    <property type="term" value="C:periplasmic space"/>
    <property type="evidence" value="ECO:0007669"/>
    <property type="project" value="UniProtKB-SubCell"/>
</dbReference>
<gene>
    <name evidence="7" type="ORF">OB2597_20861</name>
</gene>
<accession>A3U1D2</accession>
<feature type="signal peptide" evidence="6">
    <location>
        <begin position="1"/>
        <end position="23"/>
    </location>
</feature>
<dbReference type="RefSeq" id="WP_009804113.1">
    <property type="nucleotide sequence ID" value="NZ_AAMO01000009.1"/>
</dbReference>
<comment type="similarity">
    <text evidence="2">Belongs to the bacterial solute-binding protein 7 family.</text>
</comment>
<comment type="caution">
    <text evidence="7">The sequence shown here is derived from an EMBL/GenBank/DDBJ whole genome shotgun (WGS) entry which is preliminary data.</text>
</comment>
<dbReference type="Pfam" id="PF03480">
    <property type="entry name" value="DctP"/>
    <property type="match status" value="1"/>
</dbReference>
<dbReference type="InterPro" id="IPR038404">
    <property type="entry name" value="TRAP_DctP_sf"/>
</dbReference>
<dbReference type="AlphaFoldDB" id="A3U1D2"/>
<protein>
    <submittedName>
        <fullName evidence="7">TRAP-T family transporter, DctP (Periplasmic binding) subunit</fullName>
    </submittedName>
</protein>
<dbReference type="STRING" id="252305.OB2597_20861"/>